<keyword evidence="7 8" id="KW-0472">Membrane</keyword>
<proteinExistence type="predicted"/>
<keyword evidence="4 8" id="KW-0812">Transmembrane</keyword>
<evidence type="ECO:0000256" key="7">
    <source>
        <dbReference type="ARBA" id="ARBA00023136"/>
    </source>
</evidence>
<sequence length="455" mass="48856">MLYLRDAWAQSARVNALRDPIRLIPLLFAGAIAVGTILLSLPFATVEGVRAPFLVAFFTSTSAVAVTGLIVVDTPTYWSGFGQGVILLLFQIGGFGIMTSATLFGLMAGRGFGLRDRMATQIERSRLEKHDAVTALRLILAITIAVEAVVALVLTARLFVRYHESFGEALWHGVFHSVSAFNNAGFSSYSDSVMGFQNDPLILGPIMIAVVITALGFPVIQDVRTNGFVWRRWSLHTKITVAGTFALLTFGFAAILAMEWHNPETLGPMGWGAKILNAAFHSVMPRTAGFNSVNVGGFHDETLMTNFFLMFIGGGSAGTAGGIKVTTFFVLFAIVLTEVLGRKDSGLFQRRFGREVERQALAVTVLSAALIFASTTYIASISSIPLDDILFECISAFSTVGLSTGITADLPPSALLVLVMLMFVGRVGTITVATALALGGRARPYRYPQENPIVG</sequence>
<evidence type="ECO:0000256" key="6">
    <source>
        <dbReference type="ARBA" id="ARBA00023065"/>
    </source>
</evidence>
<dbReference type="Pfam" id="PF02386">
    <property type="entry name" value="TrkH"/>
    <property type="match status" value="1"/>
</dbReference>
<evidence type="ECO:0000256" key="4">
    <source>
        <dbReference type="ARBA" id="ARBA00022692"/>
    </source>
</evidence>
<feature type="transmembrane region" description="Helical" evidence="8">
    <location>
        <begin position="360"/>
        <end position="381"/>
    </location>
</feature>
<comment type="subcellular location">
    <subcellularLocation>
        <location evidence="1">Cell membrane</location>
        <topology evidence="1">Multi-pass membrane protein</topology>
    </subcellularLocation>
</comment>
<evidence type="ECO:0000256" key="5">
    <source>
        <dbReference type="ARBA" id="ARBA00022989"/>
    </source>
</evidence>
<dbReference type="GO" id="GO:0008324">
    <property type="term" value="F:monoatomic cation transmembrane transporter activity"/>
    <property type="evidence" value="ECO:0007669"/>
    <property type="project" value="InterPro"/>
</dbReference>
<feature type="transmembrane region" description="Helical" evidence="8">
    <location>
        <begin position="134"/>
        <end position="160"/>
    </location>
</feature>
<evidence type="ECO:0000256" key="2">
    <source>
        <dbReference type="ARBA" id="ARBA00022448"/>
    </source>
</evidence>
<dbReference type="Proteomes" id="UP000254101">
    <property type="component" value="Unassembled WGS sequence"/>
</dbReference>
<feature type="transmembrane region" description="Helical" evidence="8">
    <location>
        <begin position="414"/>
        <end position="438"/>
    </location>
</feature>
<protein>
    <submittedName>
        <fullName evidence="9">TrkH family potassium uptake protein</fullName>
    </submittedName>
</protein>
<dbReference type="GO" id="GO:0030001">
    <property type="term" value="P:metal ion transport"/>
    <property type="evidence" value="ECO:0007669"/>
    <property type="project" value="UniProtKB-ARBA"/>
</dbReference>
<comment type="caution">
    <text evidence="9">The sequence shown here is derived from an EMBL/GenBank/DDBJ whole genome shotgun (WGS) entry which is preliminary data.</text>
</comment>
<organism evidence="9 10">
    <name type="scientific">Alteriqipengyuania lutimaris</name>
    <dbReference type="NCBI Taxonomy" id="1538146"/>
    <lineage>
        <taxon>Bacteria</taxon>
        <taxon>Pseudomonadati</taxon>
        <taxon>Pseudomonadota</taxon>
        <taxon>Alphaproteobacteria</taxon>
        <taxon>Sphingomonadales</taxon>
        <taxon>Erythrobacteraceae</taxon>
        <taxon>Alteriqipengyuania</taxon>
    </lineage>
</organism>
<keyword evidence="2" id="KW-0813">Transport</keyword>
<feature type="transmembrane region" description="Helical" evidence="8">
    <location>
        <begin position="53"/>
        <end position="72"/>
    </location>
</feature>
<evidence type="ECO:0000256" key="8">
    <source>
        <dbReference type="SAM" id="Phobius"/>
    </source>
</evidence>
<dbReference type="GO" id="GO:0005886">
    <property type="term" value="C:plasma membrane"/>
    <property type="evidence" value="ECO:0007669"/>
    <property type="project" value="UniProtKB-SubCell"/>
</dbReference>
<keyword evidence="3" id="KW-1003">Cell membrane</keyword>
<dbReference type="AlphaFoldDB" id="A0A395LK35"/>
<evidence type="ECO:0000256" key="3">
    <source>
        <dbReference type="ARBA" id="ARBA00022475"/>
    </source>
</evidence>
<keyword evidence="5 8" id="KW-1133">Transmembrane helix</keyword>
<keyword evidence="10" id="KW-1185">Reference proteome</keyword>
<dbReference type="PANTHER" id="PTHR32024">
    <property type="entry name" value="TRK SYSTEM POTASSIUM UPTAKE PROTEIN TRKG-RELATED"/>
    <property type="match status" value="1"/>
</dbReference>
<keyword evidence="6" id="KW-0406">Ion transport</keyword>
<feature type="transmembrane region" description="Helical" evidence="8">
    <location>
        <begin position="201"/>
        <end position="220"/>
    </location>
</feature>
<feature type="transmembrane region" description="Helical" evidence="8">
    <location>
        <begin position="307"/>
        <end position="340"/>
    </location>
</feature>
<dbReference type="OrthoDB" id="9810952at2"/>
<dbReference type="PANTHER" id="PTHR32024:SF1">
    <property type="entry name" value="KTR SYSTEM POTASSIUM UPTAKE PROTEIN B"/>
    <property type="match status" value="1"/>
</dbReference>
<accession>A0A395LK35</accession>
<name>A0A395LK35_9SPHN</name>
<reference evidence="9 10" key="1">
    <citation type="submission" date="2018-07" db="EMBL/GenBank/DDBJ databases">
        <title>Erythrobacter nanhaiensis sp. nov., a novel member of the genus Erythrobacter isolated from the South China Sea.</title>
        <authorList>
            <person name="Chen X."/>
            <person name="Liu J."/>
        </authorList>
    </citation>
    <scope>NUCLEOTIDE SEQUENCE [LARGE SCALE GENOMIC DNA]</scope>
    <source>
        <strain evidence="9 10">S-5</strain>
    </source>
</reference>
<evidence type="ECO:0000313" key="10">
    <source>
        <dbReference type="Proteomes" id="UP000254101"/>
    </source>
</evidence>
<feature type="transmembrane region" description="Helical" evidence="8">
    <location>
        <begin position="20"/>
        <end position="41"/>
    </location>
</feature>
<feature type="transmembrane region" description="Helical" evidence="8">
    <location>
        <begin position="84"/>
        <end position="108"/>
    </location>
</feature>
<dbReference type="InterPro" id="IPR003445">
    <property type="entry name" value="Cat_transpt"/>
</dbReference>
<dbReference type="EMBL" id="QRBB01000001">
    <property type="protein sequence ID" value="RDS77366.1"/>
    <property type="molecule type" value="Genomic_DNA"/>
</dbReference>
<evidence type="ECO:0000256" key="1">
    <source>
        <dbReference type="ARBA" id="ARBA00004651"/>
    </source>
</evidence>
<feature type="transmembrane region" description="Helical" evidence="8">
    <location>
        <begin position="241"/>
        <end position="261"/>
    </location>
</feature>
<gene>
    <name evidence="9" type="ORF">DL238_06900</name>
</gene>
<evidence type="ECO:0000313" key="9">
    <source>
        <dbReference type="EMBL" id="RDS77366.1"/>
    </source>
</evidence>